<dbReference type="AlphaFoldDB" id="A0A834LVJ6"/>
<comment type="caution">
    <text evidence="2">The sequence shown here is derived from an EMBL/GenBank/DDBJ whole genome shotgun (WGS) entry which is preliminary data.</text>
</comment>
<dbReference type="InterPro" id="IPR017451">
    <property type="entry name" value="F-box-assoc_interact_dom"/>
</dbReference>
<dbReference type="OrthoDB" id="605328at2759"/>
<feature type="domain" description="F-box associated beta-propeller type 3" evidence="1">
    <location>
        <begin position="90"/>
        <end position="204"/>
    </location>
</feature>
<reference evidence="2" key="1">
    <citation type="submission" date="2019-11" db="EMBL/GenBank/DDBJ databases">
        <authorList>
            <person name="Liu Y."/>
            <person name="Hou J."/>
            <person name="Li T.-Q."/>
            <person name="Guan C.-H."/>
            <person name="Wu X."/>
            <person name="Wu H.-Z."/>
            <person name="Ling F."/>
            <person name="Zhang R."/>
            <person name="Shi X.-G."/>
            <person name="Ren J.-P."/>
            <person name="Chen E.-F."/>
            <person name="Sun J.-M."/>
        </authorList>
    </citation>
    <scope>NUCLEOTIDE SEQUENCE</scope>
    <source>
        <strain evidence="2">Adult_tree_wgs_1</strain>
        <tissue evidence="2">Leaves</tissue>
    </source>
</reference>
<proteinExistence type="predicted"/>
<dbReference type="Proteomes" id="UP000626092">
    <property type="component" value="Unassembled WGS sequence"/>
</dbReference>
<name>A0A834LVJ6_RHOSS</name>
<evidence type="ECO:0000259" key="1">
    <source>
        <dbReference type="Pfam" id="PF08268"/>
    </source>
</evidence>
<keyword evidence="3" id="KW-1185">Reference proteome</keyword>
<dbReference type="EMBL" id="WJXA01000001">
    <property type="protein sequence ID" value="KAF7152277.1"/>
    <property type="molecule type" value="Genomic_DNA"/>
</dbReference>
<dbReference type="InterPro" id="IPR055290">
    <property type="entry name" value="At3g26010-like"/>
</dbReference>
<dbReference type="Pfam" id="PF08268">
    <property type="entry name" value="FBA_3"/>
    <property type="match status" value="1"/>
</dbReference>
<gene>
    <name evidence="2" type="ORF">RHSIM_Rhsim01G0014700</name>
</gene>
<dbReference type="PANTHER" id="PTHR35546">
    <property type="entry name" value="F-BOX PROTEIN INTERACTION DOMAIN PROTEIN-RELATED"/>
    <property type="match status" value="1"/>
</dbReference>
<protein>
    <recommendedName>
        <fullName evidence="1">F-box associated beta-propeller type 3 domain-containing protein</fullName>
    </recommendedName>
</protein>
<evidence type="ECO:0000313" key="2">
    <source>
        <dbReference type="EMBL" id="KAF7152277.1"/>
    </source>
</evidence>
<accession>A0A834LVJ6</accession>
<dbReference type="PANTHER" id="PTHR35546:SF115">
    <property type="entry name" value="F-BOX DOMAIN-CONTAINING PROTEIN"/>
    <property type="match status" value="1"/>
</dbReference>
<sequence>MTRKASNKRRKAVLNVTPSDISPAVELIATNLDLLSEILACVIHNPIQARVQALALPPLRPPICRQPLHPKPETFLHLRRMMSIDRHVVQYNIAFIVCNPTTKKYTLLPIRDGVVIGWSAYLVFDPSKSPHHYKVVLVGSGHHRNEIDIYSSQSLCWRKAIARKRFFGRGVFWNGAIHWLTDDDFLKRFDVDVEEIISMPNPQSPKILPRCKIMYFGECGGCLILIQSRSYCPSGLRILELERDYSGWVVKCRINFRPLISTFPEMKSRRNNCLHGFKVLYCAVKGESERGLVLLLAIPGRIVSYNPKKKTWDVLRDLVPHESEALDLNTYYAVPFIETVFPLNKGRRLDEMEKVGVSGGVGGGELGLEIRESQCLDTDLNQIRNFAGKSSKICVRRSTLLAIACADGELSDERWPSWLSQPFRKEELKSKNHREMRESC</sequence>
<dbReference type="InterPro" id="IPR013187">
    <property type="entry name" value="F-box-assoc_dom_typ3"/>
</dbReference>
<evidence type="ECO:0000313" key="3">
    <source>
        <dbReference type="Proteomes" id="UP000626092"/>
    </source>
</evidence>
<dbReference type="NCBIfam" id="TIGR01640">
    <property type="entry name" value="F_box_assoc_1"/>
    <property type="match status" value="1"/>
</dbReference>
<organism evidence="2 3">
    <name type="scientific">Rhododendron simsii</name>
    <name type="common">Sims's rhododendron</name>
    <dbReference type="NCBI Taxonomy" id="118357"/>
    <lineage>
        <taxon>Eukaryota</taxon>
        <taxon>Viridiplantae</taxon>
        <taxon>Streptophyta</taxon>
        <taxon>Embryophyta</taxon>
        <taxon>Tracheophyta</taxon>
        <taxon>Spermatophyta</taxon>
        <taxon>Magnoliopsida</taxon>
        <taxon>eudicotyledons</taxon>
        <taxon>Gunneridae</taxon>
        <taxon>Pentapetalae</taxon>
        <taxon>asterids</taxon>
        <taxon>Ericales</taxon>
        <taxon>Ericaceae</taxon>
        <taxon>Ericoideae</taxon>
        <taxon>Rhodoreae</taxon>
        <taxon>Rhododendron</taxon>
    </lineage>
</organism>